<organism evidence="2 3">
    <name type="scientific">Streptomyces formicae</name>
    <dbReference type="NCBI Taxonomy" id="1616117"/>
    <lineage>
        <taxon>Bacteria</taxon>
        <taxon>Bacillati</taxon>
        <taxon>Actinomycetota</taxon>
        <taxon>Actinomycetes</taxon>
        <taxon>Kitasatosporales</taxon>
        <taxon>Streptomycetaceae</taxon>
        <taxon>Streptomyces</taxon>
    </lineage>
</organism>
<feature type="region of interest" description="Disordered" evidence="1">
    <location>
        <begin position="1"/>
        <end position="26"/>
    </location>
</feature>
<reference evidence="2 3" key="1">
    <citation type="submission" date="2021-03" db="EMBL/GenBank/DDBJ databases">
        <title>Complete genome of Streptomyces formicae strain 1H-GS9 (DSM 100524).</title>
        <authorList>
            <person name="Atanasov K.E."/>
            <person name="Altabella T."/>
            <person name="Ferrer A."/>
        </authorList>
    </citation>
    <scope>NUCLEOTIDE SEQUENCE [LARGE SCALE GENOMIC DNA]</scope>
    <source>
        <strain evidence="2 3">1H-GS9</strain>
    </source>
</reference>
<evidence type="ECO:0000313" key="3">
    <source>
        <dbReference type="Proteomes" id="UP000828924"/>
    </source>
</evidence>
<sequence length="58" mass="6089">MAATGLPVALRAGELSPSESQEHRQTEEEAVVLILATAVFLTTASAVQVRANRPTGEL</sequence>
<protein>
    <submittedName>
        <fullName evidence="2">Uncharacterized protein</fullName>
    </submittedName>
</protein>
<dbReference type="Proteomes" id="UP000828924">
    <property type="component" value="Chromosome"/>
</dbReference>
<evidence type="ECO:0000313" key="2">
    <source>
        <dbReference type="EMBL" id="UNM13057.1"/>
    </source>
</evidence>
<dbReference type="RefSeq" id="WP_242331775.1">
    <property type="nucleotide sequence ID" value="NZ_CP071872.1"/>
</dbReference>
<evidence type="ECO:0000256" key="1">
    <source>
        <dbReference type="SAM" id="MobiDB-lite"/>
    </source>
</evidence>
<name>A0ABY3WP21_9ACTN</name>
<accession>A0ABY3WP21</accession>
<gene>
    <name evidence="2" type="ORF">J4032_17495</name>
</gene>
<dbReference type="EMBL" id="CP071872">
    <property type="protein sequence ID" value="UNM13057.1"/>
    <property type="molecule type" value="Genomic_DNA"/>
</dbReference>
<proteinExistence type="predicted"/>
<keyword evidence="3" id="KW-1185">Reference proteome</keyword>